<dbReference type="GO" id="GO:0006338">
    <property type="term" value="P:chromatin remodeling"/>
    <property type="evidence" value="ECO:0007669"/>
    <property type="project" value="InterPro"/>
</dbReference>
<dbReference type="RefSeq" id="XP_017997368.1">
    <property type="nucleotide sequence ID" value="XM_018139035.1"/>
</dbReference>
<feature type="compositionally biased region" description="Polar residues" evidence="10">
    <location>
        <begin position="329"/>
        <end position="341"/>
    </location>
</feature>
<dbReference type="STRING" id="1664694.A0A0N1H622"/>
<keyword evidence="9" id="KW-0175">Coiled coil</keyword>
<feature type="compositionally biased region" description="Basic residues" evidence="10">
    <location>
        <begin position="664"/>
        <end position="675"/>
    </location>
</feature>
<keyword evidence="6" id="KW-0804">Transcription</keyword>
<feature type="coiled-coil region" evidence="9">
    <location>
        <begin position="226"/>
        <end position="264"/>
    </location>
</feature>
<evidence type="ECO:0000256" key="9">
    <source>
        <dbReference type="SAM" id="Coils"/>
    </source>
</evidence>
<sequence>MASAGDVRDIMDLGQSGPRPPAPKKKKRLEPQVRLSGVTREVAALMGDSVPPIAIIEQKSFKSKPSIAQNLILRHWKRSIPGAARPQAATTPTDVEMSDGQKESESTTELRFEEEIPYEKWNIATSKTTYNDEQYDAHFKTEDWTRQETDYLMALVSDFDKRWILIGDRYDPAEIPGEIQYPDRSTEALKQRYYTIAAKLMEIGTPPSNMTAPEFKNWETMRNFDAKNEVNRKANAEKLMERTREEAEEEKLLLEELHRITKNEEEFIALRKDLYTRLESAQPIRRTERGEEAHTAIYQSSQGLSMLLNSLLAKEKRLRRPNPAEAAQASASDSRRPSQPQYHRRETMDSTNDSPAPNKKGSVSQPQVRTLTPAEEAKFGVSHPTDRLVGGVAFRHEKINRLVMAKSQVQTSKIQAALGELGVPLRVLMATERVTLEYERLITNIHLLLDARKASEKIANEIKILEEAKRQRLGLPKEGEPAQADQANAMEVDTQQPGQPNGAGGDAEDDAAGEEDGTMAEKAADDSAMQVDDENGADSDAEGEEDDQSYAVAKNDDSEAEDDNDGAEGEDDEVEEEDENEAGKDDEEDEEDAGEDDDAEADVASGEEDEDAVDARGSDAADDDDDDDEVVQPTPSEAEEEAAEADDDAEEEEEEEPAQASRPASRHSARSHKRSASVVSEASRAGSNRSVAGRKKRR</sequence>
<dbReference type="VEuPathDB" id="FungiDB:AB675_10275"/>
<reference evidence="12 13" key="1">
    <citation type="submission" date="2015-06" db="EMBL/GenBank/DDBJ databases">
        <title>Draft genome of the ant-associated black yeast Phialophora attae CBS 131958.</title>
        <authorList>
            <person name="Moreno L.F."/>
            <person name="Stielow B.J."/>
            <person name="de Hoog S."/>
            <person name="Vicente V.A."/>
            <person name="Weiss V.A."/>
            <person name="de Vries M."/>
            <person name="Cruz L.M."/>
            <person name="Souza E.M."/>
        </authorList>
    </citation>
    <scope>NUCLEOTIDE SEQUENCE [LARGE SCALE GENOMIC DNA]</scope>
    <source>
        <strain evidence="12 13">CBS 131958</strain>
    </source>
</reference>
<feature type="compositionally biased region" description="Low complexity" evidence="10">
    <location>
        <begin position="676"/>
        <end position="687"/>
    </location>
</feature>
<feature type="region of interest" description="Disordered" evidence="10">
    <location>
        <begin position="82"/>
        <end position="110"/>
    </location>
</feature>
<keyword evidence="13" id="KW-1185">Reference proteome</keyword>
<dbReference type="EMBL" id="LFJN01000024">
    <property type="protein sequence ID" value="KPI37405.1"/>
    <property type="molecule type" value="Genomic_DNA"/>
</dbReference>
<evidence type="ECO:0000259" key="11">
    <source>
        <dbReference type="PROSITE" id="PS50090"/>
    </source>
</evidence>
<feature type="compositionally biased region" description="Acidic residues" evidence="10">
    <location>
        <begin position="506"/>
        <end position="518"/>
    </location>
</feature>
<accession>A0A0N1H622</accession>
<dbReference type="Pfam" id="PF16282">
    <property type="entry name" value="SANT_DAMP1_like"/>
    <property type="match status" value="1"/>
</dbReference>
<evidence type="ECO:0000256" key="7">
    <source>
        <dbReference type="ARBA" id="ARBA00023242"/>
    </source>
</evidence>
<evidence type="ECO:0000256" key="10">
    <source>
        <dbReference type="SAM" id="MobiDB-lite"/>
    </source>
</evidence>
<dbReference type="Gene3D" id="1.10.10.60">
    <property type="entry name" value="Homeodomain-like"/>
    <property type="match status" value="1"/>
</dbReference>
<evidence type="ECO:0000313" key="12">
    <source>
        <dbReference type="EMBL" id="KPI37405.1"/>
    </source>
</evidence>
<keyword evidence="5" id="KW-0805">Transcription regulation</keyword>
<evidence type="ECO:0000256" key="2">
    <source>
        <dbReference type="ARBA" id="ARBA00006918"/>
    </source>
</evidence>
<keyword evidence="4" id="KW-0156">Chromatin regulator</keyword>
<feature type="compositionally biased region" description="Acidic residues" evidence="10">
    <location>
        <begin position="637"/>
        <end position="657"/>
    </location>
</feature>
<comment type="function">
    <text evidence="8">Component of the SWR1 complex which mediates the ATP-dependent exchange of histone H2A for the H2A variant HZT1 leading to transcriptional regulation of selected genes by chromatin remodeling. Component of the NuA4 histone acetyltransferase complex which is involved in transcriptional activation of selected genes principally by acetylation of nucleosomal histone H4 and H2A. The NuA4 complex is also involved in DNA repair.</text>
</comment>
<dbReference type="GeneID" id="28730915"/>
<proteinExistence type="inferred from homology"/>
<feature type="compositionally biased region" description="Basic and acidic residues" evidence="10">
    <location>
        <begin position="1"/>
        <end position="11"/>
    </location>
</feature>
<evidence type="ECO:0000256" key="1">
    <source>
        <dbReference type="ARBA" id="ARBA00004123"/>
    </source>
</evidence>
<dbReference type="AlphaFoldDB" id="A0A0N1H622"/>
<name>A0A0N1H622_9EURO</name>
<feature type="compositionally biased region" description="Basic and acidic residues" evidence="10">
    <location>
        <begin position="99"/>
        <end position="110"/>
    </location>
</feature>
<dbReference type="OrthoDB" id="19740at2759"/>
<protein>
    <recommendedName>
        <fullName evidence="3">SWR1-complex protein 4</fullName>
    </recommendedName>
</protein>
<comment type="caution">
    <text evidence="12">The sequence shown here is derived from an EMBL/GenBank/DDBJ whole genome shotgun (WGS) entry which is preliminary data.</text>
</comment>
<dbReference type="GO" id="GO:0006281">
    <property type="term" value="P:DNA repair"/>
    <property type="evidence" value="ECO:0007669"/>
    <property type="project" value="InterPro"/>
</dbReference>
<dbReference type="GO" id="GO:0003714">
    <property type="term" value="F:transcription corepressor activity"/>
    <property type="evidence" value="ECO:0007669"/>
    <property type="project" value="TreeGrafter"/>
</dbReference>
<feature type="compositionally biased region" description="Acidic residues" evidence="10">
    <location>
        <begin position="620"/>
        <end position="630"/>
    </location>
</feature>
<dbReference type="PROSITE" id="PS50090">
    <property type="entry name" value="MYB_LIKE"/>
    <property type="match status" value="1"/>
</dbReference>
<dbReference type="GO" id="GO:0035267">
    <property type="term" value="C:NuA4 histone acetyltransferase complex"/>
    <property type="evidence" value="ECO:0007669"/>
    <property type="project" value="InterPro"/>
</dbReference>
<evidence type="ECO:0000313" key="13">
    <source>
        <dbReference type="Proteomes" id="UP000038010"/>
    </source>
</evidence>
<dbReference type="GO" id="GO:0000122">
    <property type="term" value="P:negative regulation of transcription by RNA polymerase II"/>
    <property type="evidence" value="ECO:0007669"/>
    <property type="project" value="TreeGrafter"/>
</dbReference>
<feature type="domain" description="Myb-like" evidence="11">
    <location>
        <begin position="136"/>
        <end position="197"/>
    </location>
</feature>
<evidence type="ECO:0000256" key="5">
    <source>
        <dbReference type="ARBA" id="ARBA00023015"/>
    </source>
</evidence>
<evidence type="ECO:0000256" key="4">
    <source>
        <dbReference type="ARBA" id="ARBA00022853"/>
    </source>
</evidence>
<comment type="similarity">
    <text evidence="2">Belongs to the SWC4 family.</text>
</comment>
<comment type="subcellular location">
    <subcellularLocation>
        <location evidence="1">Nucleus</location>
    </subcellularLocation>
</comment>
<feature type="compositionally biased region" description="Acidic residues" evidence="10">
    <location>
        <begin position="558"/>
        <end position="612"/>
    </location>
</feature>
<dbReference type="InterPro" id="IPR001005">
    <property type="entry name" value="SANT/Myb"/>
</dbReference>
<evidence type="ECO:0000256" key="3">
    <source>
        <dbReference type="ARBA" id="ARBA00019132"/>
    </source>
</evidence>
<dbReference type="InterPro" id="IPR027109">
    <property type="entry name" value="Swc4/Dmap1"/>
</dbReference>
<gene>
    <name evidence="12" type="ORF">AB675_10275</name>
</gene>
<dbReference type="Proteomes" id="UP000038010">
    <property type="component" value="Unassembled WGS sequence"/>
</dbReference>
<feature type="compositionally biased region" description="Acidic residues" evidence="10">
    <location>
        <begin position="531"/>
        <end position="548"/>
    </location>
</feature>
<dbReference type="PANTHER" id="PTHR12855:SF10">
    <property type="entry name" value="DNA METHYLTRANSFERASE 1-ASSOCIATED PROTEIN 1"/>
    <property type="match status" value="1"/>
</dbReference>
<evidence type="ECO:0000256" key="8">
    <source>
        <dbReference type="ARBA" id="ARBA00025264"/>
    </source>
</evidence>
<dbReference type="PANTHER" id="PTHR12855">
    <property type="entry name" value="DNA METHYLTRANSFERASE 1-ASSOCIATED PROTEIN 1 FAMILY MEMBER"/>
    <property type="match status" value="1"/>
</dbReference>
<feature type="region of interest" description="Disordered" evidence="10">
    <location>
        <begin position="319"/>
        <end position="368"/>
    </location>
</feature>
<feature type="region of interest" description="Disordered" evidence="10">
    <location>
        <begin position="1"/>
        <end position="34"/>
    </location>
</feature>
<feature type="compositionally biased region" description="Polar residues" evidence="10">
    <location>
        <begin position="349"/>
        <end position="368"/>
    </location>
</feature>
<keyword evidence="7" id="KW-0539">Nucleus</keyword>
<organism evidence="12 13">
    <name type="scientific">Cyphellophora attinorum</name>
    <dbReference type="NCBI Taxonomy" id="1664694"/>
    <lineage>
        <taxon>Eukaryota</taxon>
        <taxon>Fungi</taxon>
        <taxon>Dikarya</taxon>
        <taxon>Ascomycota</taxon>
        <taxon>Pezizomycotina</taxon>
        <taxon>Eurotiomycetes</taxon>
        <taxon>Chaetothyriomycetidae</taxon>
        <taxon>Chaetothyriales</taxon>
        <taxon>Cyphellophoraceae</taxon>
        <taxon>Cyphellophora</taxon>
    </lineage>
</organism>
<dbReference type="GO" id="GO:0000812">
    <property type="term" value="C:Swr1 complex"/>
    <property type="evidence" value="ECO:0007669"/>
    <property type="project" value="TreeGrafter"/>
</dbReference>
<feature type="region of interest" description="Disordered" evidence="10">
    <location>
        <begin position="493"/>
        <end position="698"/>
    </location>
</feature>
<dbReference type="InterPro" id="IPR032563">
    <property type="entry name" value="DAMP1_SANT-like"/>
</dbReference>
<evidence type="ECO:0000256" key="6">
    <source>
        <dbReference type="ARBA" id="ARBA00023163"/>
    </source>
</evidence>